<dbReference type="EMBL" id="BAABIQ010000007">
    <property type="protein sequence ID" value="GAA4786820.1"/>
    <property type="molecule type" value="Genomic_DNA"/>
</dbReference>
<feature type="binding site" evidence="11">
    <location>
        <position position="76"/>
    </location>
    <ligand>
        <name>Na(+)</name>
        <dbReference type="ChEBI" id="CHEBI:29101"/>
        <note>structural</note>
    </ligand>
</feature>
<comment type="activity regulation">
    <text evidence="11">Na(+) is not transported, but it plays an essential structural role and its presence is essential for fluoride channel function.</text>
</comment>
<keyword evidence="5 11" id="KW-1133">Transmembrane helix</keyword>
<comment type="caution">
    <text evidence="12">The sequence shown here is derived from an EMBL/GenBank/DDBJ whole genome shotgun (WGS) entry which is preliminary data.</text>
</comment>
<keyword evidence="3" id="KW-0997">Cell inner membrane</keyword>
<dbReference type="PANTHER" id="PTHR28259:SF1">
    <property type="entry name" value="FLUORIDE EXPORT PROTEIN 1-RELATED"/>
    <property type="match status" value="1"/>
</dbReference>
<dbReference type="PANTHER" id="PTHR28259">
    <property type="entry name" value="FLUORIDE EXPORT PROTEIN 1-RELATED"/>
    <property type="match status" value="1"/>
</dbReference>
<feature type="transmembrane region" description="Helical" evidence="11">
    <location>
        <begin position="32"/>
        <end position="56"/>
    </location>
</feature>
<dbReference type="InterPro" id="IPR003691">
    <property type="entry name" value="FluC"/>
</dbReference>
<evidence type="ECO:0000256" key="6">
    <source>
        <dbReference type="ARBA" id="ARBA00023065"/>
    </source>
</evidence>
<feature type="transmembrane region" description="Helical" evidence="11">
    <location>
        <begin position="68"/>
        <end position="86"/>
    </location>
</feature>
<evidence type="ECO:0000256" key="8">
    <source>
        <dbReference type="ARBA" id="ARBA00023303"/>
    </source>
</evidence>
<proteinExistence type="inferred from homology"/>
<dbReference type="NCBIfam" id="TIGR00494">
    <property type="entry name" value="crcB"/>
    <property type="match status" value="1"/>
</dbReference>
<sequence>MIKTLLYIWIGGGLGSICRYLAQFYVSRYLTVTFPAGTFLVNISGCFLIGVLYGIAERQGWMNVEWRLLLITGFCGGYTTFSSFSYESVSLLRQGNYLYFTLYIFLSIMLGLLATFWGSTLTK</sequence>
<reference evidence="13" key="1">
    <citation type="journal article" date="2019" name="Int. J. Syst. Evol. Microbiol.">
        <title>The Global Catalogue of Microorganisms (GCM) 10K type strain sequencing project: providing services to taxonomists for standard genome sequencing and annotation.</title>
        <authorList>
            <consortium name="The Broad Institute Genomics Platform"/>
            <consortium name="The Broad Institute Genome Sequencing Center for Infectious Disease"/>
            <person name="Wu L."/>
            <person name="Ma J."/>
        </authorList>
    </citation>
    <scope>NUCLEOTIDE SEQUENCE [LARGE SCALE GENOMIC DNA]</scope>
    <source>
        <strain evidence="13">JCM 18200</strain>
    </source>
</reference>
<protein>
    <recommendedName>
        <fullName evidence="11">Fluoride-specific ion channel FluC</fullName>
    </recommendedName>
</protein>
<evidence type="ECO:0000256" key="9">
    <source>
        <dbReference type="ARBA" id="ARBA00035120"/>
    </source>
</evidence>
<evidence type="ECO:0000256" key="10">
    <source>
        <dbReference type="ARBA" id="ARBA00035585"/>
    </source>
</evidence>
<feature type="binding site" evidence="11">
    <location>
        <position position="79"/>
    </location>
    <ligand>
        <name>Na(+)</name>
        <dbReference type="ChEBI" id="CHEBI:29101"/>
        <note>structural</note>
    </ligand>
</feature>
<keyword evidence="4 11" id="KW-0812">Transmembrane</keyword>
<keyword evidence="8 11" id="KW-0407">Ion channel</keyword>
<comment type="subcellular location">
    <subcellularLocation>
        <location evidence="1 11">Cell membrane</location>
        <topology evidence="1 11">Multi-pass membrane protein</topology>
    </subcellularLocation>
</comment>
<comment type="catalytic activity">
    <reaction evidence="10">
        <text>fluoride(in) = fluoride(out)</text>
        <dbReference type="Rhea" id="RHEA:76159"/>
        <dbReference type="ChEBI" id="CHEBI:17051"/>
    </reaction>
    <physiologicalReaction direction="left-to-right" evidence="10">
        <dbReference type="Rhea" id="RHEA:76160"/>
    </physiologicalReaction>
</comment>
<evidence type="ECO:0000313" key="13">
    <source>
        <dbReference type="Proteomes" id="UP001501411"/>
    </source>
</evidence>
<keyword evidence="2 11" id="KW-1003">Cell membrane</keyword>
<keyword evidence="13" id="KW-1185">Reference proteome</keyword>
<dbReference type="HAMAP" id="MF_00454">
    <property type="entry name" value="FluC"/>
    <property type="match status" value="1"/>
</dbReference>
<keyword evidence="11" id="KW-0813">Transport</keyword>
<evidence type="ECO:0000256" key="4">
    <source>
        <dbReference type="ARBA" id="ARBA00022692"/>
    </source>
</evidence>
<evidence type="ECO:0000256" key="3">
    <source>
        <dbReference type="ARBA" id="ARBA00022519"/>
    </source>
</evidence>
<keyword evidence="11" id="KW-0479">Metal-binding</keyword>
<dbReference type="Proteomes" id="UP001501411">
    <property type="component" value="Unassembled WGS sequence"/>
</dbReference>
<evidence type="ECO:0000313" key="12">
    <source>
        <dbReference type="EMBL" id="GAA4786820.1"/>
    </source>
</evidence>
<dbReference type="RefSeq" id="WP_345231011.1">
    <property type="nucleotide sequence ID" value="NZ_BAABIQ010000007.1"/>
</dbReference>
<evidence type="ECO:0000256" key="2">
    <source>
        <dbReference type="ARBA" id="ARBA00022475"/>
    </source>
</evidence>
<gene>
    <name evidence="11 12" type="primary">crcB</name>
    <name evidence="11" type="synonym">fluC</name>
    <name evidence="12" type="ORF">GCM10023231_13650</name>
</gene>
<evidence type="ECO:0000256" key="11">
    <source>
        <dbReference type="HAMAP-Rule" id="MF_00454"/>
    </source>
</evidence>
<evidence type="ECO:0000256" key="1">
    <source>
        <dbReference type="ARBA" id="ARBA00004651"/>
    </source>
</evidence>
<keyword evidence="6 11" id="KW-0406">Ion transport</keyword>
<keyword evidence="11" id="KW-0915">Sodium</keyword>
<comment type="similarity">
    <text evidence="9 11">Belongs to the fluoride channel Fluc/FEX (TC 1.A.43) family.</text>
</comment>
<evidence type="ECO:0000256" key="5">
    <source>
        <dbReference type="ARBA" id="ARBA00022989"/>
    </source>
</evidence>
<evidence type="ECO:0000256" key="7">
    <source>
        <dbReference type="ARBA" id="ARBA00023136"/>
    </source>
</evidence>
<name>A0ABP9AVG9_9SPHI</name>
<feature type="transmembrane region" description="Helical" evidence="11">
    <location>
        <begin position="98"/>
        <end position="117"/>
    </location>
</feature>
<accession>A0ABP9AVG9</accession>
<dbReference type="Pfam" id="PF02537">
    <property type="entry name" value="CRCB"/>
    <property type="match status" value="1"/>
</dbReference>
<feature type="transmembrane region" description="Helical" evidence="11">
    <location>
        <begin position="7"/>
        <end position="26"/>
    </location>
</feature>
<organism evidence="12 13">
    <name type="scientific">Olivibacter ginsenosidimutans</name>
    <dbReference type="NCBI Taxonomy" id="1176537"/>
    <lineage>
        <taxon>Bacteria</taxon>
        <taxon>Pseudomonadati</taxon>
        <taxon>Bacteroidota</taxon>
        <taxon>Sphingobacteriia</taxon>
        <taxon>Sphingobacteriales</taxon>
        <taxon>Sphingobacteriaceae</taxon>
        <taxon>Olivibacter</taxon>
    </lineage>
</organism>
<keyword evidence="7 11" id="KW-0472">Membrane</keyword>
<comment type="function">
    <text evidence="11">Fluoride-specific ion channel. Important for reducing fluoride concentration in the cell, thus reducing its toxicity.</text>
</comment>